<reference evidence="5 6" key="1">
    <citation type="submission" date="2015-06" db="EMBL/GenBank/DDBJ databases">
        <title>Prevotella sp. 109, sp. nov., a novel member of the family Prevotellaceae isolated from human faeces.</title>
        <authorList>
            <person name="Shkoporov A.N."/>
            <person name="Chaplin A.V."/>
            <person name="Kafarskaia L.I."/>
            <person name="Efimov B.A."/>
        </authorList>
    </citation>
    <scope>NUCLEOTIDE SEQUENCE [LARGE SCALE GENOMIC DNA]</scope>
    <source>
        <strain evidence="5 6">109</strain>
    </source>
</reference>
<dbReference type="PROSITE" id="PS51986">
    <property type="entry name" value="GS_BETA_GRASP"/>
    <property type="match status" value="1"/>
</dbReference>
<dbReference type="Gene3D" id="3.30.590.10">
    <property type="entry name" value="Glutamine synthetase/guanido kinase, catalytic domain"/>
    <property type="match status" value="1"/>
</dbReference>
<dbReference type="GO" id="GO:0004356">
    <property type="term" value="F:glutamine synthetase activity"/>
    <property type="evidence" value="ECO:0007669"/>
    <property type="project" value="InterPro"/>
</dbReference>
<dbReference type="Proteomes" id="UP000036951">
    <property type="component" value="Unassembled WGS sequence"/>
</dbReference>
<comment type="caution">
    <text evidence="5">The sequence shown here is derived from an EMBL/GenBank/DDBJ whole genome shotgun (WGS) entry which is preliminary data.</text>
</comment>
<dbReference type="Gene3D" id="1.20.120.1560">
    <property type="match status" value="1"/>
</dbReference>
<feature type="domain" description="GS beta-grasp" evidence="3">
    <location>
        <begin position="85"/>
        <end position="174"/>
    </location>
</feature>
<dbReference type="PROSITE" id="PS51987">
    <property type="entry name" value="GS_CATALYTIC"/>
    <property type="match status" value="1"/>
</dbReference>
<dbReference type="InterPro" id="IPR008147">
    <property type="entry name" value="Gln_synt_N"/>
</dbReference>
<dbReference type="OrthoDB" id="9807095at2"/>
<dbReference type="SMART" id="SM01230">
    <property type="entry name" value="Gln-synt_C"/>
    <property type="match status" value="1"/>
</dbReference>
<keyword evidence="6" id="KW-1185">Reference proteome</keyword>
<dbReference type="InterPro" id="IPR052725">
    <property type="entry name" value="GS_Type-3"/>
</dbReference>
<dbReference type="SUPFAM" id="SSF55931">
    <property type="entry name" value="Glutamine synthetase/guanido kinase"/>
    <property type="match status" value="1"/>
</dbReference>
<evidence type="ECO:0000259" key="4">
    <source>
        <dbReference type="PROSITE" id="PS51987"/>
    </source>
</evidence>
<dbReference type="Pfam" id="PF18318">
    <property type="entry name" value="Gln-synt_C-ter"/>
    <property type="match status" value="1"/>
</dbReference>
<dbReference type="Pfam" id="PF00120">
    <property type="entry name" value="Gln-synt_C"/>
    <property type="match status" value="1"/>
</dbReference>
<proteinExistence type="inferred from homology"/>
<accession>A0A8E1UQA0</accession>
<dbReference type="InterPro" id="IPR040577">
    <property type="entry name" value="Gln-synt_C"/>
</dbReference>
<evidence type="ECO:0000313" key="6">
    <source>
        <dbReference type="Proteomes" id="UP000036951"/>
    </source>
</evidence>
<dbReference type="EMBL" id="LFQU01000010">
    <property type="protein sequence ID" value="KOO68675.1"/>
    <property type="molecule type" value="Genomic_DNA"/>
</dbReference>
<gene>
    <name evidence="5" type="ORF">ACU52_06645</name>
</gene>
<dbReference type="PROSITE" id="PS00181">
    <property type="entry name" value="GLNA_ATP"/>
    <property type="match status" value="1"/>
</dbReference>
<dbReference type="Pfam" id="PF12437">
    <property type="entry name" value="GSIII_N"/>
    <property type="match status" value="1"/>
</dbReference>
<protein>
    <submittedName>
        <fullName evidence="5">Glutamine synthetase</fullName>
    </submittedName>
</protein>
<name>A0A8E1UQA0_9BACT</name>
<comment type="similarity">
    <text evidence="1 2">Belongs to the glutamine synthetase family.</text>
</comment>
<sequence length="729" mass="82768">MTNLRFQVVEEAFKKKPLEVMVPLERPSEYFGKYVFNRAKMYKYLPADVYDKLIDVIDNGSRLDRSIADAVAAGMKQWAEENGVTHYTHWFQPLTEGTAEKHDAFIEHDGKGGMIEEFSGKLLVQQEPDASSFPNGGIRNTFEARGYSAWDPTSPVFIMDDTLCIPTIFISYTGEALDYKAPLLRALHAVNTAATEVCHYFDQRVKKVTCNLGWEQEYFLVDEGLYSARPDLMLTGRTLMGHDSAKNQQMDDHYFGTIPDRVQAFMKDLEVQALELSIPCKTRHNEVAPNQFEIAPIFEETNLAIDHNMLLMSLMKKVARKHGFRVLLHEKPFAGINGSGKHNNWSLSTDTGVLLHAPGKTPEDNLRFVTFIVETLMGVYRHNGLIKASIMSATNAHRLGANEAPPAIISSFLGKQLSELLDHIENSNSKDLFNVAGKQGMTLDIPEIPELLIDNTDRNRTSPFAFTGNRFEFRAVGSEANCASAMIALNTAVAEALTDFKKRVDALIEKGQDQTSAIIDVLREDIKTCKPIRFDGNGYSDEWVEEAKRRGLDCETSCPLIFDNYLSKESIKMFEDMNVMSEKELAARNEVKWDTYTKRIQIEARVMGDLSMNHIIPVATHYQSQLAKNVQNMLQIFSKEKVEKLCSRNIKIIEEIAERTQIIENGVDELINARKVANKIESEREKAIAYHDTVAPKMEEIRYHIDKLELIVADELWTLPKYRELLFIR</sequence>
<dbReference type="RefSeq" id="WP_053398220.1">
    <property type="nucleotide sequence ID" value="NZ_DBGCYH010000045.1"/>
</dbReference>
<dbReference type="InterPro" id="IPR014746">
    <property type="entry name" value="Gln_synth/guanido_kin_cat_dom"/>
</dbReference>
<dbReference type="PANTHER" id="PTHR42974:SF1">
    <property type="entry name" value="TYPE-3 GLUTAMINE SYNTHETASE"/>
    <property type="match status" value="1"/>
</dbReference>
<dbReference type="PANTHER" id="PTHR42974">
    <property type="entry name" value="GLUTAMINE SYNTHETASE"/>
    <property type="match status" value="1"/>
</dbReference>
<dbReference type="InterPro" id="IPR022147">
    <property type="entry name" value="GSIII_N"/>
</dbReference>
<dbReference type="InterPro" id="IPR008146">
    <property type="entry name" value="Gln_synth_cat_dom"/>
</dbReference>
<organism evidence="5 6">
    <name type="scientific">Xylanibacter rarus</name>
    <dbReference type="NCBI Taxonomy" id="1676614"/>
    <lineage>
        <taxon>Bacteria</taxon>
        <taxon>Pseudomonadati</taxon>
        <taxon>Bacteroidota</taxon>
        <taxon>Bacteroidia</taxon>
        <taxon>Bacteroidales</taxon>
        <taxon>Prevotellaceae</taxon>
        <taxon>Xylanibacter</taxon>
    </lineage>
</organism>
<evidence type="ECO:0000256" key="2">
    <source>
        <dbReference type="RuleBase" id="RU000384"/>
    </source>
</evidence>
<dbReference type="GO" id="GO:0006542">
    <property type="term" value="P:glutamine biosynthetic process"/>
    <property type="evidence" value="ECO:0007669"/>
    <property type="project" value="InterPro"/>
</dbReference>
<dbReference type="InterPro" id="IPR027303">
    <property type="entry name" value="Gln_synth_gly_rich_site"/>
</dbReference>
<evidence type="ECO:0000259" key="3">
    <source>
        <dbReference type="PROSITE" id="PS51986"/>
    </source>
</evidence>
<dbReference type="AlphaFoldDB" id="A0A8E1UQA0"/>
<evidence type="ECO:0000313" key="5">
    <source>
        <dbReference type="EMBL" id="KOO68675.1"/>
    </source>
</evidence>
<feature type="domain" description="GS catalytic" evidence="4">
    <location>
        <begin position="179"/>
        <end position="615"/>
    </location>
</feature>
<evidence type="ECO:0000256" key="1">
    <source>
        <dbReference type="PROSITE-ProRule" id="PRU01330"/>
    </source>
</evidence>